<evidence type="ECO:0000256" key="7">
    <source>
        <dbReference type="ARBA" id="ARBA00047686"/>
    </source>
</evidence>
<evidence type="ECO:0000313" key="13">
    <source>
        <dbReference type="Proteomes" id="UP001566132"/>
    </source>
</evidence>
<dbReference type="EC" id="3.6.1.23" evidence="9"/>
<comment type="cofactor">
    <cofactor evidence="1 9">
        <name>Mg(2+)</name>
        <dbReference type="ChEBI" id="CHEBI:18420"/>
    </cofactor>
</comment>
<dbReference type="PANTHER" id="PTHR11241:SF0">
    <property type="entry name" value="DEOXYURIDINE 5'-TRIPHOSPHATE NUCLEOTIDOHYDROLASE"/>
    <property type="match status" value="1"/>
</dbReference>
<comment type="function">
    <text evidence="9">Involved in nucleotide metabolism via production of dUMP, the immediate precursor of thymidine nucleotides, and decreases the intracellular concentration of dUTP so that uracil cannot be incorporated into DNA.</text>
</comment>
<dbReference type="GO" id="GO:0046081">
    <property type="term" value="P:dUTP catabolic process"/>
    <property type="evidence" value="ECO:0007669"/>
    <property type="project" value="UniProtKB-UniRule"/>
</dbReference>
<dbReference type="InterPro" id="IPR033704">
    <property type="entry name" value="dUTPase_trimeric"/>
</dbReference>
<evidence type="ECO:0000256" key="4">
    <source>
        <dbReference type="ARBA" id="ARBA00022801"/>
    </source>
</evidence>
<dbReference type="InterPro" id="IPR008181">
    <property type="entry name" value="dUTPase"/>
</dbReference>
<comment type="pathway">
    <text evidence="2 9">Pyrimidine metabolism; dUMP biosynthesis; dUMP from dCTP (dUTP route): step 2/2.</text>
</comment>
<dbReference type="PANTHER" id="PTHR11241">
    <property type="entry name" value="DEOXYURIDINE 5'-TRIPHOSPHATE NUCLEOTIDOHYDROLASE"/>
    <property type="match status" value="1"/>
</dbReference>
<evidence type="ECO:0000256" key="1">
    <source>
        <dbReference type="ARBA" id="ARBA00001946"/>
    </source>
</evidence>
<comment type="function">
    <text evidence="8">Catalyzes the cleavage of 2'-deoxyuridine 5'-triphosphate (dUTP) into 2'-deoxyuridine 5'-monophosphate (dUMP) and inorganic pyrophosphate and through its action efficiently prevents uracil misincorporation into DNA and at the same time provides dUMP, the substrate for de novo thymidylate biosynthesis. Inhibits peroxisome proliferator-activated receptor (PPAR) activity by binding of its N-terminal to PPAR, preventing the latter's dimerization with retinoid X receptor. Essential for embryonic development.</text>
</comment>
<comment type="similarity">
    <text evidence="3 9">Belongs to the dUTPase family.</text>
</comment>
<keyword evidence="9" id="KW-0479">Metal-binding</keyword>
<dbReference type="SUPFAM" id="SSF51283">
    <property type="entry name" value="dUTPase-like"/>
    <property type="match status" value="1"/>
</dbReference>
<dbReference type="GO" id="GO:0004170">
    <property type="term" value="F:dUTP diphosphatase activity"/>
    <property type="evidence" value="ECO:0007669"/>
    <property type="project" value="UniProtKB-UniRule"/>
</dbReference>
<dbReference type="NCBIfam" id="TIGR00576">
    <property type="entry name" value="dut"/>
    <property type="match status" value="1"/>
</dbReference>
<accession>A0AAU8BSA7</accession>
<evidence type="ECO:0000256" key="6">
    <source>
        <dbReference type="ARBA" id="ARBA00023080"/>
    </source>
</evidence>
<dbReference type="GO" id="GO:0000287">
    <property type="term" value="F:magnesium ion binding"/>
    <property type="evidence" value="ECO:0007669"/>
    <property type="project" value="UniProtKB-UniRule"/>
</dbReference>
<evidence type="ECO:0000256" key="3">
    <source>
        <dbReference type="ARBA" id="ARBA00006581"/>
    </source>
</evidence>
<dbReference type="Pfam" id="PF00692">
    <property type="entry name" value="dUTPase"/>
    <property type="match status" value="1"/>
</dbReference>
<dbReference type="EMBL" id="PP933151">
    <property type="protein sequence ID" value="XCD23168.1"/>
    <property type="molecule type" value="mRNA"/>
</dbReference>
<name>A0AAU8BSA7_HYPHA</name>
<dbReference type="NCBIfam" id="NF001862">
    <property type="entry name" value="PRK00601.1"/>
    <property type="match status" value="1"/>
</dbReference>
<proteinExistence type="evidence at transcript level"/>
<evidence type="ECO:0000259" key="10">
    <source>
        <dbReference type="Pfam" id="PF00692"/>
    </source>
</evidence>
<evidence type="ECO:0000313" key="11">
    <source>
        <dbReference type="EMBL" id="KAL1513278.1"/>
    </source>
</evidence>
<keyword evidence="6 9" id="KW-0546">Nucleotide metabolism</keyword>
<sequence>MISRKCRQFLGLLSNLSKNTAKNSFSNDHLARVSCLKESSRKTSTMPSVEDQSKTLILKYTKIVKEAFAPTKGSMKAAGYDLKSAEDIDIPARGKALVSTGIKIELPVGCYGRIAPRSGLAVKNFIDVGAGVVDEDYRGELKVVLFNHSDEDFNVKKGDRIAQLICEKIYYPELQEVEELSDTVRGEGGFGSTGTQ</sequence>
<reference evidence="12" key="2">
    <citation type="submission" date="2024-06" db="EMBL/GenBank/DDBJ databases">
        <title>De novo transcriptome assembly of the two larval stages of Hypothenemus hampei as a tool for identification of candidate genes for RNAi.</title>
        <authorList>
            <person name="Valencia Jimenez A."/>
            <person name="Vilegas-Estrada B."/>
        </authorList>
    </citation>
    <scope>NUCLEOTIDE SEQUENCE</scope>
</reference>
<gene>
    <name evidence="11" type="ORF">ABEB36_002704</name>
</gene>
<evidence type="ECO:0000256" key="5">
    <source>
        <dbReference type="ARBA" id="ARBA00022842"/>
    </source>
</evidence>
<comment type="catalytic activity">
    <reaction evidence="7 9">
        <text>dUTP + H2O = dUMP + diphosphate + H(+)</text>
        <dbReference type="Rhea" id="RHEA:10248"/>
        <dbReference type="ChEBI" id="CHEBI:15377"/>
        <dbReference type="ChEBI" id="CHEBI:15378"/>
        <dbReference type="ChEBI" id="CHEBI:33019"/>
        <dbReference type="ChEBI" id="CHEBI:61555"/>
        <dbReference type="ChEBI" id="CHEBI:246422"/>
        <dbReference type="EC" id="3.6.1.23"/>
    </reaction>
</comment>
<dbReference type="Proteomes" id="UP001566132">
    <property type="component" value="Unassembled WGS sequence"/>
</dbReference>
<dbReference type="Gene3D" id="2.70.40.10">
    <property type="match status" value="1"/>
</dbReference>
<evidence type="ECO:0000313" key="12">
    <source>
        <dbReference type="EMBL" id="XCD23168.1"/>
    </source>
</evidence>
<organism evidence="12">
    <name type="scientific">Hypothenemus hampei</name>
    <name type="common">Coffee berry borer</name>
    <dbReference type="NCBI Taxonomy" id="57062"/>
    <lineage>
        <taxon>Eukaryota</taxon>
        <taxon>Metazoa</taxon>
        <taxon>Ecdysozoa</taxon>
        <taxon>Arthropoda</taxon>
        <taxon>Hexapoda</taxon>
        <taxon>Insecta</taxon>
        <taxon>Pterygota</taxon>
        <taxon>Neoptera</taxon>
        <taxon>Endopterygota</taxon>
        <taxon>Coleoptera</taxon>
        <taxon>Polyphaga</taxon>
        <taxon>Cucujiformia</taxon>
        <taxon>Curculionidae</taxon>
        <taxon>Scolytinae</taxon>
        <taxon>Hypothenemus</taxon>
    </lineage>
</organism>
<protein>
    <recommendedName>
        <fullName evidence="9">Deoxyuridine 5'-triphosphate nucleotidohydrolase</fullName>
        <shortName evidence="9">dUTPase</shortName>
        <ecNumber evidence="9">3.6.1.23</ecNumber>
    </recommendedName>
    <alternativeName>
        <fullName evidence="9">dUTP pyrophosphatase</fullName>
    </alternativeName>
</protein>
<evidence type="ECO:0000256" key="2">
    <source>
        <dbReference type="ARBA" id="ARBA00005142"/>
    </source>
</evidence>
<evidence type="ECO:0000256" key="9">
    <source>
        <dbReference type="RuleBase" id="RU367024"/>
    </source>
</evidence>
<keyword evidence="4 9" id="KW-0378">Hydrolase</keyword>
<dbReference type="InterPro" id="IPR029054">
    <property type="entry name" value="dUTPase-like"/>
</dbReference>
<dbReference type="AlphaFoldDB" id="A0AAU8BSA7"/>
<evidence type="ECO:0000256" key="8">
    <source>
        <dbReference type="ARBA" id="ARBA00057946"/>
    </source>
</evidence>
<dbReference type="FunFam" id="2.70.40.10:FF:000004">
    <property type="entry name" value="Deoxyuridine triphosphatase"/>
    <property type="match status" value="1"/>
</dbReference>
<keyword evidence="5 9" id="KW-0460">Magnesium</keyword>
<feature type="domain" description="dUTPase-like" evidence="10">
    <location>
        <begin position="67"/>
        <end position="194"/>
    </location>
</feature>
<reference evidence="11 13" key="1">
    <citation type="submission" date="2024-05" db="EMBL/GenBank/DDBJ databases">
        <title>Genetic variation in Jamaican populations of the coffee berry borer (Hypothenemus hampei).</title>
        <authorList>
            <person name="Errbii M."/>
            <person name="Myrie A."/>
        </authorList>
    </citation>
    <scope>NUCLEOTIDE SEQUENCE [LARGE SCALE GENOMIC DNA]</scope>
    <source>
        <strain evidence="11">JA-Hopewell-2020-01-JO</strain>
        <tissue evidence="11">Whole body</tissue>
    </source>
</reference>
<dbReference type="GO" id="GO:0006226">
    <property type="term" value="P:dUMP biosynthetic process"/>
    <property type="evidence" value="ECO:0007669"/>
    <property type="project" value="UniProtKB-UniRule"/>
</dbReference>
<keyword evidence="13" id="KW-1185">Reference proteome</keyword>
<dbReference type="InterPro" id="IPR036157">
    <property type="entry name" value="dUTPase-like_sf"/>
</dbReference>
<dbReference type="CDD" id="cd07557">
    <property type="entry name" value="trimeric_dUTPase"/>
    <property type="match status" value="1"/>
</dbReference>
<dbReference type="EMBL" id="JBDJPC010000002">
    <property type="protein sequence ID" value="KAL1513278.1"/>
    <property type="molecule type" value="Genomic_DNA"/>
</dbReference>